<dbReference type="GO" id="GO:0050661">
    <property type="term" value="F:NADP binding"/>
    <property type="evidence" value="ECO:0007669"/>
    <property type="project" value="InterPro"/>
</dbReference>
<dbReference type="KEGG" id="tdl:TDEL_0D05100"/>
<evidence type="ECO:0000256" key="12">
    <source>
        <dbReference type="ARBA" id="ARBA00047550"/>
    </source>
</evidence>
<evidence type="ECO:0000256" key="2">
    <source>
        <dbReference type="ARBA" id="ARBA00005104"/>
    </source>
</evidence>
<dbReference type="InterPro" id="IPR024072">
    <property type="entry name" value="DHFR-like_dom_sf"/>
</dbReference>
<evidence type="ECO:0000313" key="16">
    <source>
        <dbReference type="Proteomes" id="UP000005627"/>
    </source>
</evidence>
<comment type="pathway">
    <text evidence="2">Cofactor biosynthesis; riboflavin biosynthesis.</text>
</comment>
<evidence type="ECO:0000256" key="10">
    <source>
        <dbReference type="ARBA" id="ARBA00030073"/>
    </source>
</evidence>
<comment type="similarity">
    <text evidence="3">Belongs to the HTP reductase family.</text>
</comment>
<comment type="subunit">
    <text evidence="4">Homodimer.</text>
</comment>
<dbReference type="STRING" id="1076872.G8ZU00"/>
<dbReference type="GO" id="GO:0009231">
    <property type="term" value="P:riboflavin biosynthetic process"/>
    <property type="evidence" value="ECO:0007669"/>
    <property type="project" value="UniProtKB-UniPathway"/>
</dbReference>
<dbReference type="EC" id="1.1.1.302" evidence="5"/>
<gene>
    <name evidence="15" type="primary">TDEL0D05100</name>
    <name evidence="15" type="ORF">TDEL_0D05100</name>
</gene>
<keyword evidence="7" id="KW-0686">Riboflavin biosynthesis</keyword>
<dbReference type="InterPro" id="IPR002734">
    <property type="entry name" value="RibDG_C"/>
</dbReference>
<dbReference type="FunCoup" id="G8ZU00">
    <property type="interactions" value="134"/>
</dbReference>
<dbReference type="OrthoDB" id="5432at2759"/>
<evidence type="ECO:0000256" key="13">
    <source>
        <dbReference type="ARBA" id="ARBA00049020"/>
    </source>
</evidence>
<dbReference type="GeneID" id="11502528"/>
<dbReference type="SUPFAM" id="SSF53597">
    <property type="entry name" value="Dihydrofolate reductase-like"/>
    <property type="match status" value="1"/>
</dbReference>
<dbReference type="RefSeq" id="XP_003681305.1">
    <property type="nucleotide sequence ID" value="XM_003681257.1"/>
</dbReference>
<dbReference type="FunFam" id="3.40.430.10:FF:000011">
    <property type="entry name" value="Rib7p"/>
    <property type="match status" value="1"/>
</dbReference>
<evidence type="ECO:0000259" key="14">
    <source>
        <dbReference type="Pfam" id="PF01872"/>
    </source>
</evidence>
<evidence type="ECO:0000256" key="11">
    <source>
        <dbReference type="ARBA" id="ARBA00031630"/>
    </source>
</evidence>
<sequence>MSLLPLKGDIPKFLEPYLPQRVDGSYGRPFVTLTYAQSLDSRISKGHGLRTTISHPETKTMTHYLRYHHDGILVGSGTALADDPGLNCKYGGTRCYEHSPRPIVLNGQQRWKFEGSKIQELFLNNQGQAPIVVVSEEPSVKEEHVTYLVCPYNDSLKVDWRTLLEKLYHEFNIHSVMVEGGAVVINELLLRGDLVDSLIITIGSTFLGEAGVEVSPSHSIQLREVNWWRGTTDAVMSAMLCNSGNDNFV</sequence>
<dbReference type="NCBIfam" id="TIGR00227">
    <property type="entry name" value="ribD_Cterm"/>
    <property type="match status" value="1"/>
</dbReference>
<dbReference type="PANTHER" id="PTHR38011:SF7">
    <property type="entry name" value="2,5-DIAMINO-6-RIBOSYLAMINO-4(3H)-PYRIMIDINONE 5'-PHOSPHATE REDUCTASE"/>
    <property type="match status" value="1"/>
</dbReference>
<protein>
    <recommendedName>
        <fullName evidence="6">2,5-diamino-6-ribosylamino-4(3H)-pyrimidinone 5'-phosphate reductase</fullName>
        <ecNumber evidence="5">1.1.1.302</ecNumber>
    </recommendedName>
    <alternativeName>
        <fullName evidence="11">2,5-diamino-6-(5-phospho-D-ribosylamino)pyrimidin-4(3H)-one reductase</fullName>
    </alternativeName>
    <alternativeName>
        <fullName evidence="10">2,5-diamino-6-ribitylamino-4(3H)-pyrimidinone 5'-phosphate synthase</fullName>
    </alternativeName>
</protein>
<dbReference type="HOGENOM" id="CLU_036590_5_0_1"/>
<dbReference type="InParanoid" id="G8ZU00"/>
<dbReference type="Gene3D" id="3.40.430.10">
    <property type="entry name" value="Dihydrofolate Reductase, subunit A"/>
    <property type="match status" value="1"/>
</dbReference>
<keyword evidence="16" id="KW-1185">Reference proteome</keyword>
<reference evidence="15 16" key="1">
    <citation type="journal article" date="2011" name="Proc. Natl. Acad. Sci. U.S.A.">
        <title>Evolutionary erosion of yeast sex chromosomes by mating-type switching accidents.</title>
        <authorList>
            <person name="Gordon J.L."/>
            <person name="Armisen D."/>
            <person name="Proux-Wera E."/>
            <person name="Oheigeartaigh S.S."/>
            <person name="Byrne K.P."/>
            <person name="Wolfe K.H."/>
        </authorList>
    </citation>
    <scope>NUCLEOTIDE SEQUENCE [LARGE SCALE GENOMIC DNA]</scope>
    <source>
        <strain evidence="16">ATCC 10662 / CBS 1146 / NBRC 0425 / NCYC 2629 / NRRL Y-866</strain>
    </source>
</reference>
<evidence type="ECO:0000313" key="15">
    <source>
        <dbReference type="EMBL" id="CCE92094.1"/>
    </source>
</evidence>
<name>G8ZU00_TORDE</name>
<evidence type="ECO:0000256" key="4">
    <source>
        <dbReference type="ARBA" id="ARBA00011738"/>
    </source>
</evidence>
<evidence type="ECO:0000256" key="1">
    <source>
        <dbReference type="ARBA" id="ARBA00003555"/>
    </source>
</evidence>
<feature type="domain" description="Bacterial bifunctional deaminase-reductase C-terminal" evidence="14">
    <location>
        <begin position="29"/>
        <end position="235"/>
    </location>
</feature>
<evidence type="ECO:0000256" key="3">
    <source>
        <dbReference type="ARBA" id="ARBA00009723"/>
    </source>
</evidence>
<evidence type="ECO:0000256" key="7">
    <source>
        <dbReference type="ARBA" id="ARBA00022619"/>
    </source>
</evidence>
<evidence type="ECO:0000256" key="8">
    <source>
        <dbReference type="ARBA" id="ARBA00022857"/>
    </source>
</evidence>
<evidence type="ECO:0000256" key="9">
    <source>
        <dbReference type="ARBA" id="ARBA00023002"/>
    </source>
</evidence>
<dbReference type="UniPathway" id="UPA00275"/>
<keyword evidence="8" id="KW-0521">NADP</keyword>
<keyword evidence="9" id="KW-0560">Oxidoreductase</keyword>
<dbReference type="AlphaFoldDB" id="G8ZU00"/>
<comment type="catalytic activity">
    <reaction evidence="12">
        <text>2,5-diamino-6-(1-D-ribitylamino)pyrimidin-4(3H)-one 5'-phosphate + NAD(+) = 2,5-diamino-6-(1-D-ribosylamino)pyrimidin-4(3H)-one 5'-phosphate + NADH + H(+)</text>
        <dbReference type="Rhea" id="RHEA:27274"/>
        <dbReference type="ChEBI" id="CHEBI:15378"/>
        <dbReference type="ChEBI" id="CHEBI:57540"/>
        <dbReference type="ChEBI" id="CHEBI:57945"/>
        <dbReference type="ChEBI" id="CHEBI:58890"/>
        <dbReference type="ChEBI" id="CHEBI:59545"/>
        <dbReference type="EC" id="1.1.1.302"/>
    </reaction>
</comment>
<proteinExistence type="inferred from homology"/>
<dbReference type="Proteomes" id="UP000005627">
    <property type="component" value="Chromosome 4"/>
</dbReference>
<dbReference type="PANTHER" id="PTHR38011">
    <property type="entry name" value="DIHYDROFOLATE REDUCTASE FAMILY PROTEIN (AFU_ORTHOLOGUE AFUA_8G06820)"/>
    <property type="match status" value="1"/>
</dbReference>
<evidence type="ECO:0000256" key="5">
    <source>
        <dbReference type="ARBA" id="ARBA00012851"/>
    </source>
</evidence>
<evidence type="ECO:0000256" key="6">
    <source>
        <dbReference type="ARBA" id="ARBA00015035"/>
    </source>
</evidence>
<comment type="function">
    <text evidence="1">Catalyzes an early step in riboflavin biosynthesis, the NADPH-dependent reduction of the ribose side chain of 2,5-diamino-6-ribosylamino-4(3H)-pyrimidinone 5'-phosphate, yielding 2,5-diamino-6-ribitylamino-4(3H)-pyrimidinone 5'-phosphate.</text>
</comment>
<accession>G8ZU00</accession>
<dbReference type="EMBL" id="HE616745">
    <property type="protein sequence ID" value="CCE92094.1"/>
    <property type="molecule type" value="Genomic_DNA"/>
</dbReference>
<dbReference type="GO" id="GO:0008703">
    <property type="term" value="F:5-amino-6-(5-phosphoribosylamino)uracil reductase activity"/>
    <property type="evidence" value="ECO:0007669"/>
    <property type="project" value="EnsemblFungi"/>
</dbReference>
<dbReference type="InterPro" id="IPR011549">
    <property type="entry name" value="RibD_C"/>
</dbReference>
<organism evidence="15 16">
    <name type="scientific">Torulaspora delbrueckii</name>
    <name type="common">Yeast</name>
    <name type="synonym">Candida colliculosa</name>
    <dbReference type="NCBI Taxonomy" id="4950"/>
    <lineage>
        <taxon>Eukaryota</taxon>
        <taxon>Fungi</taxon>
        <taxon>Dikarya</taxon>
        <taxon>Ascomycota</taxon>
        <taxon>Saccharomycotina</taxon>
        <taxon>Saccharomycetes</taxon>
        <taxon>Saccharomycetales</taxon>
        <taxon>Saccharomycetaceae</taxon>
        <taxon>Torulaspora</taxon>
    </lineage>
</organism>
<comment type="catalytic activity">
    <reaction evidence="13">
        <text>2,5-diamino-6-(1-D-ribitylamino)pyrimidin-4(3H)-one 5'-phosphate + NADP(+) = 2,5-diamino-6-(1-D-ribosylamino)pyrimidin-4(3H)-one 5'-phosphate + NADPH + H(+)</text>
        <dbReference type="Rhea" id="RHEA:27278"/>
        <dbReference type="ChEBI" id="CHEBI:15378"/>
        <dbReference type="ChEBI" id="CHEBI:57783"/>
        <dbReference type="ChEBI" id="CHEBI:58349"/>
        <dbReference type="ChEBI" id="CHEBI:58890"/>
        <dbReference type="ChEBI" id="CHEBI:59545"/>
        <dbReference type="EC" id="1.1.1.302"/>
    </reaction>
</comment>
<dbReference type="InterPro" id="IPR050765">
    <property type="entry name" value="Riboflavin_Biosynth_HTPR"/>
</dbReference>
<dbReference type="eggNOG" id="ENOG502RZWZ">
    <property type="taxonomic scope" value="Eukaryota"/>
</dbReference>
<dbReference type="Pfam" id="PF01872">
    <property type="entry name" value="RibD_C"/>
    <property type="match status" value="1"/>
</dbReference>